<protein>
    <recommendedName>
        <fullName evidence="1">DZIP3-like HEPN domain-containing protein</fullName>
    </recommendedName>
</protein>
<dbReference type="InterPro" id="IPR011042">
    <property type="entry name" value="6-blade_b-propeller_TolB-like"/>
</dbReference>
<reference evidence="2 3" key="1">
    <citation type="submission" date="2020-06" db="EMBL/GenBank/DDBJ databases">
        <authorList>
            <person name="Li R."/>
            <person name="Bekaert M."/>
        </authorList>
    </citation>
    <scope>NUCLEOTIDE SEQUENCE [LARGE SCALE GENOMIC DNA]</scope>
    <source>
        <strain evidence="3">wild</strain>
    </source>
</reference>
<organism evidence="2 3">
    <name type="scientific">Mytilus coruscus</name>
    <name type="common">Sea mussel</name>
    <dbReference type="NCBI Taxonomy" id="42192"/>
    <lineage>
        <taxon>Eukaryota</taxon>
        <taxon>Metazoa</taxon>
        <taxon>Spiralia</taxon>
        <taxon>Lophotrochozoa</taxon>
        <taxon>Mollusca</taxon>
        <taxon>Bivalvia</taxon>
        <taxon>Autobranchia</taxon>
        <taxon>Pteriomorphia</taxon>
        <taxon>Mytilida</taxon>
        <taxon>Mytiloidea</taxon>
        <taxon>Mytilidae</taxon>
        <taxon>Mytilinae</taxon>
        <taxon>Mytilus</taxon>
    </lineage>
</organism>
<dbReference type="Proteomes" id="UP000507470">
    <property type="component" value="Unassembled WGS sequence"/>
</dbReference>
<accession>A0A6J8ECC3</accession>
<dbReference type="Pfam" id="PF18738">
    <property type="entry name" value="HEPN_DZIP3"/>
    <property type="match status" value="1"/>
</dbReference>
<dbReference type="InterPro" id="IPR047153">
    <property type="entry name" value="TRIM45/56/19-like"/>
</dbReference>
<dbReference type="InterPro" id="IPR041249">
    <property type="entry name" value="HEPN_DZIP3"/>
</dbReference>
<dbReference type="PANTHER" id="PTHR25462">
    <property type="entry name" value="BONUS, ISOFORM C-RELATED"/>
    <property type="match status" value="1"/>
</dbReference>
<gene>
    <name evidence="2" type="ORF">MCOR_50105</name>
</gene>
<dbReference type="SUPFAM" id="SSF63829">
    <property type="entry name" value="Calcium-dependent phosphotriesterase"/>
    <property type="match status" value="1"/>
</dbReference>
<dbReference type="Gene3D" id="2.120.10.30">
    <property type="entry name" value="TolB, C-terminal domain"/>
    <property type="match status" value="1"/>
</dbReference>
<evidence type="ECO:0000313" key="3">
    <source>
        <dbReference type="Proteomes" id="UP000507470"/>
    </source>
</evidence>
<feature type="domain" description="DZIP3-like HEPN" evidence="1">
    <location>
        <begin position="74"/>
        <end position="182"/>
    </location>
</feature>
<dbReference type="PANTHER" id="PTHR25462:SF296">
    <property type="entry name" value="MEIOTIC P26, ISOFORM F"/>
    <property type="match status" value="1"/>
</dbReference>
<name>A0A6J8ECC3_MYTCO</name>
<evidence type="ECO:0000313" key="2">
    <source>
        <dbReference type="EMBL" id="CAC5417613.1"/>
    </source>
</evidence>
<dbReference type="EMBL" id="CACVKT020008777">
    <property type="protein sequence ID" value="CAC5417613.1"/>
    <property type="molecule type" value="Genomic_DNA"/>
</dbReference>
<dbReference type="AlphaFoldDB" id="A0A6J8ECC3"/>
<sequence length="941" mass="107748">MATAKLQTKESRTRLARILLVVSDVFPEIMQELLLDSIPPRTLFNMIQNDRKMSDNLNSKEQKIVQDMYQRGYADVDVTFAYKLLKYFNLIPTPTQSWGREPRSRDLSVSDDVERIHHFRNSVCHRASKEVSEKEFQKYFTDFIEIGKRLDTYLQKNSTFGFSTKVLSLRTNSIDAETEEKYTNALEEICELKLQLRHKLKNDKTLNIYYGIDFESMIQETNEKGGEDEGEVAATIVIHGCDNEEEITEKINNLKENLNTGRYTIKLNSASHGSILLYVSIQTKMLKYRKSFMAEVTGFMEDILGISTVDCDVTATLRLFDFILDKDGCTKSSTRQDEWPSTYVMQPGIQKKPIRLDVGIKIKTLESSTCLHENVIGFVTNVLETGNENVISQEQHVIDVILQGEHTDFHRKGNIYKPCDDCSNVQPQISTYGCSTCRKFFCHRCFDIHTEFNIHHKVFRNIDVYPLACLIHQNEYISSFCSYHDQLCCSACVCKFHPKCKTVDICECKSLNSSFEADLQQRLQDAKDVQVDIVERLSENDSHLTANHQQISSRIHEIKEILNQRLCDLEIEAEEKLSEIVNDNKSLSNELLSRNSTLKQFDLDIEFNKSINWNEGGHTFVLFKLIEKHLANEEIYLDSVRNKLQVSNINLQDGNIDSELSAFGQISVVQEKVTLPSLRKVKQSQVPILRQRSSIAISLISKFIASDFNDRARISAGRFLLDGKFLLKDSVYNCLYICQDDGSFHEQINLENWPADITVVNENLVAVALWENGMQIVDVNTLEVKPIREIGFVSSLASYKEMLVIVLDGHIVRTDLNGNIIKVLDRTCAAISISVDQEGTIYYTDETNIYCIDWNGGSIFKRKLKYLDPENMCVNKYGEMFALNTTKNGVYKLSKSLKQYEVILGQENDIKQPRGLAYNDNDDRLMVINADGASVDIFQLK</sequence>
<proteinExistence type="predicted"/>
<evidence type="ECO:0000259" key="1">
    <source>
        <dbReference type="Pfam" id="PF18738"/>
    </source>
</evidence>
<keyword evidence="3" id="KW-1185">Reference proteome</keyword>
<dbReference type="OrthoDB" id="6064806at2759"/>